<comment type="caution">
    <text evidence="1">The sequence shown here is derived from an EMBL/GenBank/DDBJ whole genome shotgun (WGS) entry which is preliminary data.</text>
</comment>
<reference evidence="1 2" key="1">
    <citation type="submission" date="2018-06" db="EMBL/GenBank/DDBJ databases">
        <title>Complete Genome Sequence of Desulfobacter hydrogenophilus (DSM3380).</title>
        <authorList>
            <person name="Marietou A."/>
            <person name="Schreiber L."/>
            <person name="Marshall I."/>
            <person name="Jorgensen B."/>
        </authorList>
    </citation>
    <scope>NUCLEOTIDE SEQUENCE [LARGE SCALE GENOMIC DNA]</scope>
    <source>
        <strain evidence="1 2">DSM 3380</strain>
    </source>
</reference>
<accession>A0A328FAM3</accession>
<organism evidence="1 2">
    <name type="scientific">Desulfobacter hydrogenophilus</name>
    <dbReference type="NCBI Taxonomy" id="2291"/>
    <lineage>
        <taxon>Bacteria</taxon>
        <taxon>Pseudomonadati</taxon>
        <taxon>Thermodesulfobacteriota</taxon>
        <taxon>Desulfobacteria</taxon>
        <taxon>Desulfobacterales</taxon>
        <taxon>Desulfobacteraceae</taxon>
        <taxon>Desulfobacter</taxon>
    </lineage>
</organism>
<dbReference type="Proteomes" id="UP000248798">
    <property type="component" value="Unassembled WGS sequence"/>
</dbReference>
<name>A0A328FAM3_9BACT</name>
<sequence length="65" mass="7011">MLGMAAIFGFAEPGLACQSGLDFSVHTLASKVLGKTALIMRSRGVYGDMNRKFDRVSKTNLICSK</sequence>
<gene>
    <name evidence="1" type="ORF">DO021_13745</name>
</gene>
<evidence type="ECO:0000313" key="2">
    <source>
        <dbReference type="Proteomes" id="UP000248798"/>
    </source>
</evidence>
<proteinExistence type="predicted"/>
<dbReference type="EMBL" id="QLNI01000027">
    <property type="protein sequence ID" value="RAM01419.1"/>
    <property type="molecule type" value="Genomic_DNA"/>
</dbReference>
<dbReference type="RefSeq" id="WP_111957626.1">
    <property type="nucleotide sequence ID" value="NZ_JAAGRP010000024.1"/>
</dbReference>
<dbReference type="AlphaFoldDB" id="A0A328FAM3"/>
<evidence type="ECO:0000313" key="1">
    <source>
        <dbReference type="EMBL" id="RAM01419.1"/>
    </source>
</evidence>
<protein>
    <submittedName>
        <fullName evidence="1">Uncharacterized protein</fullName>
    </submittedName>
</protein>